<evidence type="ECO:0000313" key="4">
    <source>
        <dbReference type="Proteomes" id="UP000272481"/>
    </source>
</evidence>
<dbReference type="SUPFAM" id="SSF54637">
    <property type="entry name" value="Thioesterase/thiol ester dehydrase-isomerase"/>
    <property type="match status" value="1"/>
</dbReference>
<dbReference type="Proteomes" id="UP000272481">
    <property type="component" value="Unassembled WGS sequence"/>
</dbReference>
<organism evidence="2 3">
    <name type="scientific">Bhargavaea beijingensis</name>
    <dbReference type="NCBI Taxonomy" id="426756"/>
    <lineage>
        <taxon>Bacteria</taxon>
        <taxon>Bacillati</taxon>
        <taxon>Bacillota</taxon>
        <taxon>Bacilli</taxon>
        <taxon>Bacillales</taxon>
        <taxon>Caryophanaceae</taxon>
        <taxon>Bhargavaea</taxon>
    </lineage>
</organism>
<dbReference type="RefSeq" id="WP_092097062.1">
    <property type="nucleotide sequence ID" value="NZ_FNAR01000009.1"/>
</dbReference>
<sequence>MRATYIGDFEEWKKGFNFSVPVTVRFSETDMFGHLNNTVNFTYFEHARIEYLKHLGLMENWMDENEGSITVVADLQCDYLKQVFFDEQLDIHVKTERVGSTSLDIHYLATGHDGEPAFTGRGTIVQVSRKTGKPLPWSDKALDAIGAASAFSS</sequence>
<reference evidence="1 4" key="2">
    <citation type="submission" date="2018-12" db="EMBL/GenBank/DDBJ databases">
        <title>Comparitive functional genomics of dry heat resistant strains isolated from the viking spacecraft.</title>
        <authorList>
            <person name="Seuylemezian A."/>
            <person name="Vaishampayan P."/>
        </authorList>
    </citation>
    <scope>NUCLEOTIDE SEQUENCE [LARGE SCALE GENOMIC DNA]</scope>
    <source>
        <strain evidence="1 4">M6-11</strain>
    </source>
</reference>
<dbReference type="AlphaFoldDB" id="A0A1G7D376"/>
<gene>
    <name evidence="1" type="ORF">EJA12_13710</name>
    <name evidence="2" type="ORF">SAMN04488126_10949</name>
</gene>
<dbReference type="InterPro" id="IPR029069">
    <property type="entry name" value="HotDog_dom_sf"/>
</dbReference>
<dbReference type="STRING" id="426756.SAMN04488126_10949"/>
<accession>A0A1G7D376</accession>
<keyword evidence="4" id="KW-1185">Reference proteome</keyword>
<protein>
    <submittedName>
        <fullName evidence="2">Acyl-CoA thioester hydrolase</fullName>
    </submittedName>
    <submittedName>
        <fullName evidence="1">Acyl-CoA thioesterase</fullName>
    </submittedName>
</protein>
<dbReference type="CDD" id="cd00586">
    <property type="entry name" value="4HBT"/>
    <property type="match status" value="1"/>
</dbReference>
<dbReference type="PANTHER" id="PTHR31793">
    <property type="entry name" value="4-HYDROXYBENZOYL-COA THIOESTERASE FAMILY MEMBER"/>
    <property type="match status" value="1"/>
</dbReference>
<dbReference type="Gene3D" id="3.10.129.10">
    <property type="entry name" value="Hotdog Thioesterase"/>
    <property type="match status" value="1"/>
</dbReference>
<dbReference type="InterPro" id="IPR050563">
    <property type="entry name" value="4-hydroxybenzoyl-CoA_TE"/>
</dbReference>
<dbReference type="Pfam" id="PF13279">
    <property type="entry name" value="4HBT_2"/>
    <property type="match status" value="1"/>
</dbReference>
<reference evidence="2 3" key="1">
    <citation type="submission" date="2016-10" db="EMBL/GenBank/DDBJ databases">
        <authorList>
            <person name="de Groot N.N."/>
        </authorList>
    </citation>
    <scope>NUCLEOTIDE SEQUENCE [LARGE SCALE GENOMIC DNA]</scope>
    <source>
        <strain evidence="2 3">CGMCC 1.6762</strain>
    </source>
</reference>
<dbReference type="GO" id="GO:0047617">
    <property type="term" value="F:fatty acyl-CoA hydrolase activity"/>
    <property type="evidence" value="ECO:0007669"/>
    <property type="project" value="TreeGrafter"/>
</dbReference>
<evidence type="ECO:0000313" key="2">
    <source>
        <dbReference type="EMBL" id="SDE45979.1"/>
    </source>
</evidence>
<dbReference type="PANTHER" id="PTHR31793:SF24">
    <property type="entry name" value="LONG-CHAIN ACYL-COA THIOESTERASE FADM"/>
    <property type="match status" value="1"/>
</dbReference>
<keyword evidence="2" id="KW-0378">Hydrolase</keyword>
<name>A0A1G7D376_9BACL</name>
<evidence type="ECO:0000313" key="1">
    <source>
        <dbReference type="EMBL" id="RSK24438.1"/>
    </source>
</evidence>
<dbReference type="EMBL" id="FNAR01000009">
    <property type="protein sequence ID" value="SDE45979.1"/>
    <property type="molecule type" value="Genomic_DNA"/>
</dbReference>
<dbReference type="EMBL" id="RWGW01000027">
    <property type="protein sequence ID" value="RSK24438.1"/>
    <property type="molecule type" value="Genomic_DNA"/>
</dbReference>
<proteinExistence type="predicted"/>
<dbReference type="OrthoDB" id="9799036at2"/>
<dbReference type="Proteomes" id="UP000198823">
    <property type="component" value="Unassembled WGS sequence"/>
</dbReference>
<evidence type="ECO:0000313" key="3">
    <source>
        <dbReference type="Proteomes" id="UP000198823"/>
    </source>
</evidence>